<name>A0ACC0H9N1_9ERIC</name>
<gene>
    <name evidence="1" type="ORF">LOK49_LG06G02583</name>
</gene>
<evidence type="ECO:0000313" key="2">
    <source>
        <dbReference type="Proteomes" id="UP001060215"/>
    </source>
</evidence>
<sequence>MFKALDMNRDGSLDFKEVMALYYVIKREDLSVEDVCFSTKIKVTPTNICLTVSWITLLLLEAKRKMAMDTRMPPPLPEEPKKKSTWLLRLLESAIGVAVGAEGATVAGSTAAADLAAEGDSCSIM</sequence>
<dbReference type="Proteomes" id="UP001060215">
    <property type="component" value="Chromosome 5"/>
</dbReference>
<proteinExistence type="predicted"/>
<reference evidence="1 2" key="1">
    <citation type="journal article" date="2022" name="Plant J.">
        <title>Chromosome-level genome of Camellia lanceoleosa provides a valuable resource for understanding genome evolution and self-incompatibility.</title>
        <authorList>
            <person name="Gong W."/>
            <person name="Xiao S."/>
            <person name="Wang L."/>
            <person name="Liao Z."/>
            <person name="Chang Y."/>
            <person name="Mo W."/>
            <person name="Hu G."/>
            <person name="Li W."/>
            <person name="Zhao G."/>
            <person name="Zhu H."/>
            <person name="Hu X."/>
            <person name="Ji K."/>
            <person name="Xiang X."/>
            <person name="Song Q."/>
            <person name="Yuan D."/>
            <person name="Jin S."/>
            <person name="Zhang L."/>
        </authorList>
    </citation>
    <scope>NUCLEOTIDE SEQUENCE [LARGE SCALE GENOMIC DNA]</scope>
    <source>
        <strain evidence="1">SQ_2022a</strain>
    </source>
</reference>
<keyword evidence="2" id="KW-1185">Reference proteome</keyword>
<protein>
    <submittedName>
        <fullName evidence="1">Uncharacterized protein</fullName>
    </submittedName>
</protein>
<accession>A0ACC0H9N1</accession>
<evidence type="ECO:0000313" key="1">
    <source>
        <dbReference type="EMBL" id="KAI8010034.1"/>
    </source>
</evidence>
<organism evidence="1 2">
    <name type="scientific">Camellia lanceoleosa</name>
    <dbReference type="NCBI Taxonomy" id="1840588"/>
    <lineage>
        <taxon>Eukaryota</taxon>
        <taxon>Viridiplantae</taxon>
        <taxon>Streptophyta</taxon>
        <taxon>Embryophyta</taxon>
        <taxon>Tracheophyta</taxon>
        <taxon>Spermatophyta</taxon>
        <taxon>Magnoliopsida</taxon>
        <taxon>eudicotyledons</taxon>
        <taxon>Gunneridae</taxon>
        <taxon>Pentapetalae</taxon>
        <taxon>asterids</taxon>
        <taxon>Ericales</taxon>
        <taxon>Theaceae</taxon>
        <taxon>Camellia</taxon>
    </lineage>
</organism>
<dbReference type="EMBL" id="CM045762">
    <property type="protein sequence ID" value="KAI8010034.1"/>
    <property type="molecule type" value="Genomic_DNA"/>
</dbReference>
<comment type="caution">
    <text evidence="1">The sequence shown here is derived from an EMBL/GenBank/DDBJ whole genome shotgun (WGS) entry which is preliminary data.</text>
</comment>